<reference evidence="8 9" key="1">
    <citation type="journal article" date="2003" name="Proc. Natl. Acad. Sci. U.S.A.">
        <title>The complete genome sequence of the carcinogenic bacterium Helicobacter hepaticus.</title>
        <authorList>
            <person name="Suerbaum S."/>
            <person name="Josenhans C."/>
            <person name="Sterzenbach T."/>
            <person name="Drescher B."/>
            <person name="Brandt P."/>
            <person name="Bell M."/>
            <person name="Droege M."/>
            <person name="Fartmann B."/>
            <person name="Fischer H.-P."/>
            <person name="Ge Z."/>
            <person name="Hoerster A."/>
            <person name="Holland R."/>
            <person name="Klein K."/>
            <person name="Koenig J."/>
            <person name="Macko L."/>
            <person name="Mendz G.L."/>
            <person name="Nyakatura G."/>
            <person name="Schauer D.B."/>
            <person name="Shen Z."/>
            <person name="Weber J."/>
            <person name="Frosch M."/>
            <person name="Fox J.G."/>
        </authorList>
    </citation>
    <scope>NUCLEOTIDE SEQUENCE [LARGE SCALE GENOMIC DNA]</scope>
    <source>
        <strain evidence="9">ATCC 51449 / 3B1</strain>
    </source>
</reference>
<dbReference type="OrthoDB" id="5372341at2"/>
<feature type="transmembrane region" description="Helical" evidence="6">
    <location>
        <begin position="390"/>
        <end position="414"/>
    </location>
</feature>
<evidence type="ECO:0000256" key="5">
    <source>
        <dbReference type="ARBA" id="ARBA00023136"/>
    </source>
</evidence>
<dbReference type="eggNOG" id="COG0658">
    <property type="taxonomic scope" value="Bacteria"/>
</dbReference>
<accession>Q7VFL7</accession>
<feature type="transmembrane region" description="Helical" evidence="6">
    <location>
        <begin position="354"/>
        <end position="378"/>
    </location>
</feature>
<dbReference type="EMBL" id="AE017125">
    <property type="protein sequence ID" value="AAP78256.1"/>
    <property type="molecule type" value="Genomic_DNA"/>
</dbReference>
<feature type="transmembrane region" description="Helical" evidence="6">
    <location>
        <begin position="246"/>
        <end position="264"/>
    </location>
</feature>
<name>Q7VFL7_HELHP</name>
<keyword evidence="4 6" id="KW-1133">Transmembrane helix</keyword>
<sequence length="445" mass="52091">MKDSHKNTHSLFEVELFSTRRQWAVFICICALVFALHLYQEYVQYRIYTTPTHTQELYAQVIAQYTKSKQNNGKNSVYEVLKLKTSDGEVFYTTSKEDIKDISHRFVRIYGKRLECSFAQYLKSCFFISYRISLLSEYDYRQGVRKWIDSQHQESLVADLYKTLFMADFLPHIWRDISNKLGVAHLIAISGFHLGILSFVIGGLLSLVYNSFHRFVSYRNKYFDIGLLVLVCLFGYLIVLDFSPSFLRSFIMAVCGFFVVYSGIRLISFKLLFVVVCVCLALFPRLIFSIGFALSVSGVFFIYLFVRHIHWVGGLWHKIVSVPISFNTLIFLDMLPFVHWFFPYFTPLNVLSIPLSLIFVVFFPLMLVAHIFGFGWVCDEFFLWIKDKQINAITFYTPLWFICGYGILCIWAIYSKRAYYALHCMSVAFFAYLIVQFYKSGLSLW</sequence>
<dbReference type="PANTHER" id="PTHR30619">
    <property type="entry name" value="DNA INTERNALIZATION/COMPETENCE PROTEIN COMEC/REC2"/>
    <property type="match status" value="1"/>
</dbReference>
<evidence type="ECO:0000256" key="3">
    <source>
        <dbReference type="ARBA" id="ARBA00022692"/>
    </source>
</evidence>
<keyword evidence="2" id="KW-1003">Cell membrane</keyword>
<evidence type="ECO:0000313" key="8">
    <source>
        <dbReference type="EMBL" id="AAP78256.1"/>
    </source>
</evidence>
<feature type="transmembrane region" description="Helical" evidence="6">
    <location>
        <begin position="324"/>
        <end position="342"/>
    </location>
</feature>
<feature type="transmembrane region" description="Helical" evidence="6">
    <location>
        <begin position="420"/>
        <end position="438"/>
    </location>
</feature>
<comment type="subcellular location">
    <subcellularLocation>
        <location evidence="1">Cell membrane</location>
        <topology evidence="1">Multi-pass membrane protein</topology>
    </subcellularLocation>
</comment>
<evidence type="ECO:0000256" key="4">
    <source>
        <dbReference type="ARBA" id="ARBA00022989"/>
    </source>
</evidence>
<keyword evidence="9" id="KW-1185">Reference proteome</keyword>
<evidence type="ECO:0000256" key="6">
    <source>
        <dbReference type="SAM" id="Phobius"/>
    </source>
</evidence>
<gene>
    <name evidence="8" type="ordered locus">HH_1659</name>
</gene>
<feature type="transmembrane region" description="Helical" evidence="6">
    <location>
        <begin position="222"/>
        <end position="240"/>
    </location>
</feature>
<evidence type="ECO:0000256" key="2">
    <source>
        <dbReference type="ARBA" id="ARBA00022475"/>
    </source>
</evidence>
<protein>
    <recommendedName>
        <fullName evidence="7">ComEC/Rec2-related protein domain-containing protein</fullName>
    </recommendedName>
</protein>
<dbReference type="Proteomes" id="UP000002495">
    <property type="component" value="Chromosome"/>
</dbReference>
<dbReference type="InterPro" id="IPR004477">
    <property type="entry name" value="ComEC_N"/>
</dbReference>
<feature type="domain" description="ComEC/Rec2-related protein" evidence="7">
    <location>
        <begin position="171"/>
        <end position="392"/>
    </location>
</feature>
<dbReference type="InterPro" id="IPR052159">
    <property type="entry name" value="Competence_DNA_uptake"/>
</dbReference>
<evidence type="ECO:0000313" key="9">
    <source>
        <dbReference type="Proteomes" id="UP000002495"/>
    </source>
</evidence>
<dbReference type="AlphaFoldDB" id="Q7VFL7"/>
<dbReference type="NCBIfam" id="TIGR00360">
    <property type="entry name" value="ComEC_N-term"/>
    <property type="match status" value="1"/>
</dbReference>
<organism evidence="8 9">
    <name type="scientific">Helicobacter hepaticus (strain ATCC 51449 / 3B1)</name>
    <dbReference type="NCBI Taxonomy" id="235279"/>
    <lineage>
        <taxon>Bacteria</taxon>
        <taxon>Pseudomonadati</taxon>
        <taxon>Campylobacterota</taxon>
        <taxon>Epsilonproteobacteria</taxon>
        <taxon>Campylobacterales</taxon>
        <taxon>Helicobacteraceae</taxon>
        <taxon>Helicobacter</taxon>
    </lineage>
</organism>
<feature type="transmembrane region" description="Helical" evidence="6">
    <location>
        <begin position="271"/>
        <end position="294"/>
    </location>
</feature>
<feature type="transmembrane region" description="Helical" evidence="6">
    <location>
        <begin position="20"/>
        <end position="39"/>
    </location>
</feature>
<evidence type="ECO:0000256" key="1">
    <source>
        <dbReference type="ARBA" id="ARBA00004651"/>
    </source>
</evidence>
<dbReference type="HOGENOM" id="CLU_054204_0_0_7"/>
<dbReference type="GO" id="GO:0005886">
    <property type="term" value="C:plasma membrane"/>
    <property type="evidence" value="ECO:0007669"/>
    <property type="project" value="UniProtKB-SubCell"/>
</dbReference>
<proteinExistence type="predicted"/>
<dbReference type="KEGG" id="hhe:HH_1659"/>
<dbReference type="RefSeq" id="WP_011116498.1">
    <property type="nucleotide sequence ID" value="NC_004917.1"/>
</dbReference>
<feature type="transmembrane region" description="Helical" evidence="6">
    <location>
        <begin position="186"/>
        <end position="210"/>
    </location>
</feature>
<keyword evidence="3 6" id="KW-0812">Transmembrane</keyword>
<evidence type="ECO:0000259" key="7">
    <source>
        <dbReference type="Pfam" id="PF03772"/>
    </source>
</evidence>
<dbReference type="PANTHER" id="PTHR30619:SF7">
    <property type="entry name" value="BETA-LACTAMASE DOMAIN PROTEIN"/>
    <property type="match status" value="1"/>
</dbReference>
<dbReference type="STRING" id="235279.HH_1659"/>
<keyword evidence="5 6" id="KW-0472">Membrane</keyword>
<dbReference type="Pfam" id="PF03772">
    <property type="entry name" value="Competence"/>
    <property type="match status" value="1"/>
</dbReference>